<protein>
    <submittedName>
        <fullName evidence="1">Nucleoside 2-deoxyribosyltransferase</fullName>
    </submittedName>
</protein>
<reference evidence="2" key="1">
    <citation type="journal article" date="2014" name="Sci. Data">
        <title>Genomes of diverse isolates of the marine cyanobacterium Prochlorococcus.</title>
        <authorList>
            <person name="Biller S."/>
            <person name="Berube P."/>
            <person name="Thompson J."/>
            <person name="Kelly L."/>
            <person name="Roggensack S."/>
            <person name="Awad L."/>
            <person name="Roache-Johnson K."/>
            <person name="Ding H."/>
            <person name="Giovannoni S.J."/>
            <person name="Moore L.R."/>
            <person name="Chisholm S.W."/>
        </authorList>
    </citation>
    <scope>NUCLEOTIDE SEQUENCE [LARGE SCALE GENOMIC DNA]</scope>
    <source>
        <strain evidence="2">MIT 9201</strain>
    </source>
</reference>
<dbReference type="Pfam" id="PF05014">
    <property type="entry name" value="Nuc_deoxyrib_tr"/>
    <property type="match status" value="1"/>
</dbReference>
<dbReference type="Proteomes" id="UP000030355">
    <property type="component" value="Unassembled WGS sequence"/>
</dbReference>
<gene>
    <name evidence="1" type="ORF">EU95_1016</name>
</gene>
<evidence type="ECO:0000313" key="2">
    <source>
        <dbReference type="Proteomes" id="UP000030355"/>
    </source>
</evidence>
<organism evidence="1 2">
    <name type="scientific">Prochlorococcus marinus str. MIT 9201</name>
    <dbReference type="NCBI Taxonomy" id="93057"/>
    <lineage>
        <taxon>Bacteria</taxon>
        <taxon>Bacillati</taxon>
        <taxon>Cyanobacteriota</taxon>
        <taxon>Cyanophyceae</taxon>
        <taxon>Synechococcales</taxon>
        <taxon>Prochlorococcaceae</taxon>
        <taxon>Prochlorococcus</taxon>
    </lineage>
</organism>
<dbReference type="Gene3D" id="3.40.50.450">
    <property type="match status" value="1"/>
</dbReference>
<dbReference type="AlphaFoldDB" id="A0A0A2A611"/>
<keyword evidence="1" id="KW-0808">Transferase</keyword>
<name>A0A0A2A611_PROMR</name>
<dbReference type="InterPro" id="IPR007710">
    <property type="entry name" value="Nucleoside_deoxyribTrfase"/>
</dbReference>
<dbReference type="OrthoDB" id="511955at2"/>
<dbReference type="GO" id="GO:0016740">
    <property type="term" value="F:transferase activity"/>
    <property type="evidence" value="ECO:0007669"/>
    <property type="project" value="UniProtKB-KW"/>
</dbReference>
<comment type="caution">
    <text evidence="1">The sequence shown here is derived from an EMBL/GenBank/DDBJ whole genome shotgun (WGS) entry which is preliminary data.</text>
</comment>
<proteinExistence type="predicted"/>
<dbReference type="RefSeq" id="WP_032522159.1">
    <property type="nucleotide sequence ID" value="NZ_CP138977.1"/>
</dbReference>
<dbReference type="STRING" id="93057.EU95_1016"/>
<evidence type="ECO:0000313" key="1">
    <source>
        <dbReference type="EMBL" id="KGF95934.1"/>
    </source>
</evidence>
<dbReference type="PANTHER" id="PTHR15364:SF0">
    <property type="entry name" value="2'-DEOXYNUCLEOSIDE 5'-PHOSPHATE N-HYDROLASE 1"/>
    <property type="match status" value="1"/>
</dbReference>
<dbReference type="SUPFAM" id="SSF52309">
    <property type="entry name" value="N-(deoxy)ribosyltransferase-like"/>
    <property type="match status" value="1"/>
</dbReference>
<sequence>MRKKLYLANPYGFSKQTKTLLNEFIEIFNDLNVEVFEPFERTKPLTHQENEWAYDVAISNFNDLKECDCIFAIVNGNPPDEGVMIELGIAIALKKAIFLFRDDFRNCSDSDHYPLNLMLFLGLPKDDWGKYYFESLQDIKSNEKRFVEWAKK</sequence>
<dbReference type="InterPro" id="IPR051239">
    <property type="entry name" value="2'-dNMP_N-hydrolase"/>
</dbReference>
<dbReference type="eggNOG" id="COG3613">
    <property type="taxonomic scope" value="Bacteria"/>
</dbReference>
<dbReference type="GO" id="GO:0009159">
    <property type="term" value="P:deoxyribonucleoside monophosphate catabolic process"/>
    <property type="evidence" value="ECO:0007669"/>
    <property type="project" value="TreeGrafter"/>
</dbReference>
<accession>A0A0A2A611</accession>
<dbReference type="EMBL" id="JNAL01000011">
    <property type="protein sequence ID" value="KGF95934.1"/>
    <property type="molecule type" value="Genomic_DNA"/>
</dbReference>
<dbReference type="PANTHER" id="PTHR15364">
    <property type="entry name" value="2'-DEOXYNUCLEOSIDE 5'-PHOSPHATE N-HYDROLASE 1"/>
    <property type="match status" value="1"/>
</dbReference>
<dbReference type="GO" id="GO:0070694">
    <property type="term" value="F:5-hydroxymethyl-dUMP N-hydrolase activity"/>
    <property type="evidence" value="ECO:0007669"/>
    <property type="project" value="TreeGrafter"/>
</dbReference>